<sequence length="383" mass="43232">MERPVRITDVILSASLCFWRFLLIRNIRKHSMDVDLDGLFGQNSTYDYDSDYVYDEGFDQSSKKSVWIPVLYSLVFPVGLLGNLLLLVVLAQRRRAWRTSDTFILHLSISDILLLVTLPFRAAEAAGWCTTALCKICGAIFNMNFLCGMFLLVCIGLDHFLSMVHSIQLFPPSKRLRVHLSCLCVWLLSLLLVIPDWIYLVSEEDHVHQKTRCAYSSVGTLRLFHHVVGFVLPAVLLMMCCSSVLLKLRCNLKSLQEQKSTLLIFPLVGLFFLCWMPYNITLIADTVTHNPKQTVPNKSLKAALTVTAVIGCIHAGLRPLLYLGLCDNFRKRALATLKCTTTESKGSLWEMGMGEEVLDQQNPTAEELKPMTNLEHQTVSAQC</sequence>
<feature type="transmembrane region" description="Helical" evidence="8">
    <location>
        <begin position="66"/>
        <end position="91"/>
    </location>
</feature>
<keyword evidence="6" id="KW-0675">Receptor</keyword>
<organism evidence="10 11">
    <name type="scientific">Gouania willdenowi</name>
    <name type="common">Blunt-snouted clingfish</name>
    <name type="synonym">Lepadogaster willdenowi</name>
    <dbReference type="NCBI Taxonomy" id="441366"/>
    <lineage>
        <taxon>Eukaryota</taxon>
        <taxon>Metazoa</taxon>
        <taxon>Chordata</taxon>
        <taxon>Craniata</taxon>
        <taxon>Vertebrata</taxon>
        <taxon>Euteleostomi</taxon>
        <taxon>Actinopterygii</taxon>
        <taxon>Neopterygii</taxon>
        <taxon>Teleostei</taxon>
        <taxon>Neoteleostei</taxon>
        <taxon>Acanthomorphata</taxon>
        <taxon>Ovalentaria</taxon>
        <taxon>Blenniimorphae</taxon>
        <taxon>Blenniiformes</taxon>
        <taxon>Gobiesocoidei</taxon>
        <taxon>Gobiesocidae</taxon>
        <taxon>Gobiesocinae</taxon>
        <taxon>Gouania</taxon>
    </lineage>
</organism>
<reference evidence="10" key="3">
    <citation type="submission" date="2025-09" db="UniProtKB">
        <authorList>
            <consortium name="Ensembl"/>
        </authorList>
    </citation>
    <scope>IDENTIFICATION</scope>
</reference>
<feature type="transmembrane region" description="Helical" evidence="8">
    <location>
        <begin position="300"/>
        <end position="323"/>
    </location>
</feature>
<name>A0A8C5ECT3_GOUWI</name>
<dbReference type="InterPro" id="IPR000276">
    <property type="entry name" value="GPCR_Rhodpsn"/>
</dbReference>
<keyword evidence="4" id="KW-0297">G-protein coupled receptor</keyword>
<dbReference type="InterPro" id="IPR017452">
    <property type="entry name" value="GPCR_Rhodpsn_7TM"/>
</dbReference>
<feature type="transmembrane region" description="Helical" evidence="8">
    <location>
        <begin position="103"/>
        <end position="120"/>
    </location>
</feature>
<keyword evidence="11" id="KW-1185">Reference proteome</keyword>
<evidence type="ECO:0000256" key="2">
    <source>
        <dbReference type="ARBA" id="ARBA00022692"/>
    </source>
</evidence>
<dbReference type="SUPFAM" id="SSF81321">
    <property type="entry name" value="Family A G protein-coupled receptor-like"/>
    <property type="match status" value="1"/>
</dbReference>
<dbReference type="Proteomes" id="UP000694680">
    <property type="component" value="Chromosome 16"/>
</dbReference>
<dbReference type="GO" id="GO:0019722">
    <property type="term" value="P:calcium-mediated signaling"/>
    <property type="evidence" value="ECO:0007669"/>
    <property type="project" value="TreeGrafter"/>
</dbReference>
<dbReference type="Ensembl" id="ENSGWIT00000021936.1">
    <property type="protein sequence ID" value="ENSGWIP00000019942.1"/>
    <property type="gene ID" value="ENSGWIG00000010854.1"/>
</dbReference>
<dbReference type="Gene3D" id="1.20.1070.10">
    <property type="entry name" value="Rhodopsin 7-helix transmembrane proteins"/>
    <property type="match status" value="1"/>
</dbReference>
<dbReference type="Pfam" id="PF00001">
    <property type="entry name" value="7tm_1"/>
    <property type="match status" value="1"/>
</dbReference>
<evidence type="ECO:0000313" key="10">
    <source>
        <dbReference type="Ensembl" id="ENSGWIP00000019942.1"/>
    </source>
</evidence>
<proteinExistence type="predicted"/>
<evidence type="ECO:0000313" key="11">
    <source>
        <dbReference type="Proteomes" id="UP000694680"/>
    </source>
</evidence>
<dbReference type="GO" id="GO:0006955">
    <property type="term" value="P:immune response"/>
    <property type="evidence" value="ECO:0007669"/>
    <property type="project" value="TreeGrafter"/>
</dbReference>
<keyword evidence="2 8" id="KW-0812">Transmembrane</keyword>
<keyword evidence="5 8" id="KW-0472">Membrane</keyword>
<evidence type="ECO:0000256" key="8">
    <source>
        <dbReference type="SAM" id="Phobius"/>
    </source>
</evidence>
<dbReference type="InterPro" id="IPR050119">
    <property type="entry name" value="CCR1-9-like"/>
</dbReference>
<feature type="transmembrane region" description="Helical" evidence="8">
    <location>
        <begin position="132"/>
        <end position="157"/>
    </location>
</feature>
<feature type="transmembrane region" description="Helical" evidence="8">
    <location>
        <begin position="260"/>
        <end position="280"/>
    </location>
</feature>
<evidence type="ECO:0000256" key="1">
    <source>
        <dbReference type="ARBA" id="ARBA00004370"/>
    </source>
</evidence>
<feature type="transmembrane region" description="Helical" evidence="8">
    <location>
        <begin position="178"/>
        <end position="200"/>
    </location>
</feature>
<dbReference type="GeneID" id="114478611"/>
<keyword evidence="3 8" id="KW-1133">Transmembrane helix</keyword>
<evidence type="ECO:0000256" key="6">
    <source>
        <dbReference type="ARBA" id="ARBA00023170"/>
    </source>
</evidence>
<feature type="domain" description="G-protein coupled receptors family 1 profile" evidence="9">
    <location>
        <begin position="82"/>
        <end position="322"/>
    </location>
</feature>
<evidence type="ECO:0000259" key="9">
    <source>
        <dbReference type="PROSITE" id="PS50262"/>
    </source>
</evidence>
<feature type="transmembrane region" description="Helical" evidence="8">
    <location>
        <begin position="7"/>
        <end position="27"/>
    </location>
</feature>
<dbReference type="OrthoDB" id="9818824at2759"/>
<accession>A0A8C5ECT3</accession>
<protein>
    <submittedName>
        <fullName evidence="10">C-X-C chemokine receptor type 3-like</fullName>
    </submittedName>
</protein>
<keyword evidence="7" id="KW-0807">Transducer</keyword>
<dbReference type="GO" id="GO:0016493">
    <property type="term" value="F:C-C chemokine receptor activity"/>
    <property type="evidence" value="ECO:0007669"/>
    <property type="project" value="TreeGrafter"/>
</dbReference>
<dbReference type="RefSeq" id="XP_028327587.1">
    <property type="nucleotide sequence ID" value="XM_028471786.1"/>
</dbReference>
<gene>
    <name evidence="10" type="primary">LOC114478611</name>
</gene>
<reference evidence="10" key="1">
    <citation type="submission" date="2020-06" db="EMBL/GenBank/DDBJ databases">
        <authorList>
            <consortium name="Wellcome Sanger Institute Data Sharing"/>
        </authorList>
    </citation>
    <scope>NUCLEOTIDE SEQUENCE [LARGE SCALE GENOMIC DNA]</scope>
</reference>
<feature type="transmembrane region" description="Helical" evidence="8">
    <location>
        <begin position="227"/>
        <end position="248"/>
    </location>
</feature>
<dbReference type="AlphaFoldDB" id="A0A8C5ECT3"/>
<dbReference type="PRINTS" id="PR00237">
    <property type="entry name" value="GPCRRHODOPSN"/>
</dbReference>
<dbReference type="GO" id="GO:0007204">
    <property type="term" value="P:positive regulation of cytosolic calcium ion concentration"/>
    <property type="evidence" value="ECO:0007669"/>
    <property type="project" value="TreeGrafter"/>
</dbReference>
<dbReference type="PANTHER" id="PTHR10489:SF671">
    <property type="entry name" value="C-X-C CHEMOKINE RECEPTOR TYPE 3"/>
    <property type="match status" value="1"/>
</dbReference>
<evidence type="ECO:0000256" key="4">
    <source>
        <dbReference type="ARBA" id="ARBA00023040"/>
    </source>
</evidence>
<dbReference type="PANTHER" id="PTHR10489">
    <property type="entry name" value="CELL ADHESION MOLECULE"/>
    <property type="match status" value="1"/>
</dbReference>
<comment type="subcellular location">
    <subcellularLocation>
        <location evidence="1">Membrane</location>
    </subcellularLocation>
</comment>
<dbReference type="GO" id="GO:0060326">
    <property type="term" value="P:cell chemotaxis"/>
    <property type="evidence" value="ECO:0007669"/>
    <property type="project" value="TreeGrafter"/>
</dbReference>
<evidence type="ECO:0000256" key="5">
    <source>
        <dbReference type="ARBA" id="ARBA00023136"/>
    </source>
</evidence>
<reference evidence="10" key="2">
    <citation type="submission" date="2025-08" db="UniProtKB">
        <authorList>
            <consortium name="Ensembl"/>
        </authorList>
    </citation>
    <scope>IDENTIFICATION</scope>
</reference>
<dbReference type="PROSITE" id="PS50262">
    <property type="entry name" value="G_PROTEIN_RECEP_F1_2"/>
    <property type="match status" value="1"/>
</dbReference>
<evidence type="ECO:0000256" key="3">
    <source>
        <dbReference type="ARBA" id="ARBA00022989"/>
    </source>
</evidence>
<dbReference type="GO" id="GO:0019957">
    <property type="term" value="F:C-C chemokine binding"/>
    <property type="evidence" value="ECO:0007669"/>
    <property type="project" value="TreeGrafter"/>
</dbReference>
<evidence type="ECO:0000256" key="7">
    <source>
        <dbReference type="ARBA" id="ARBA00023224"/>
    </source>
</evidence>
<dbReference type="GO" id="GO:0009897">
    <property type="term" value="C:external side of plasma membrane"/>
    <property type="evidence" value="ECO:0007669"/>
    <property type="project" value="TreeGrafter"/>
</dbReference>